<gene>
    <name evidence="1" type="ORF">A1507_09010</name>
</gene>
<accession>A0A177NN79</accession>
<comment type="caution">
    <text evidence="1">The sequence shown here is derived from an EMBL/GenBank/DDBJ whole genome shotgun (WGS) entry which is preliminary data.</text>
</comment>
<name>A0A177NN79_9GAMM</name>
<dbReference type="SUPFAM" id="SSF56784">
    <property type="entry name" value="HAD-like"/>
    <property type="match status" value="1"/>
</dbReference>
<dbReference type="InterPro" id="IPR036412">
    <property type="entry name" value="HAD-like_sf"/>
</dbReference>
<dbReference type="Proteomes" id="UP000077857">
    <property type="component" value="Unassembled WGS sequence"/>
</dbReference>
<proteinExistence type="predicted"/>
<dbReference type="InterPro" id="IPR023214">
    <property type="entry name" value="HAD_sf"/>
</dbReference>
<evidence type="ECO:0000313" key="1">
    <source>
        <dbReference type="EMBL" id="OAI18490.1"/>
    </source>
</evidence>
<dbReference type="AlphaFoldDB" id="A0A177NN79"/>
<evidence type="ECO:0000313" key="2">
    <source>
        <dbReference type="Proteomes" id="UP000077857"/>
    </source>
</evidence>
<reference evidence="1 2" key="1">
    <citation type="submission" date="2016-03" db="EMBL/GenBank/DDBJ databases">
        <authorList>
            <person name="Ploux O."/>
        </authorList>
    </citation>
    <scope>NUCLEOTIDE SEQUENCE [LARGE SCALE GENOMIC DNA]</scope>
    <source>
        <strain evidence="1 2">R-45378</strain>
    </source>
</reference>
<evidence type="ECO:0008006" key="3">
    <source>
        <dbReference type="Google" id="ProtNLM"/>
    </source>
</evidence>
<sequence>MTDSIIYALDFDGVICDSALETALTGWKAAATIWSGMAETAPPELVEQFRAVRPIIETGYEAILVIRLLDAGETTESIYAGYGEKAQALMAEAGLTVAGLKQLFGDTRDQWIAEDRAGWIAVNPLFAGMAEKLRRLGRDHVWYVVTTKQERFVKKILTANDIELAADRIFGLDRNMSKPEVLKGLQRSHPGRPIYFVEDRLPSLQNVRKHAELADLRLGFALWGYNLPQDKALAEAEGCRTLQLENFLENAAGFGDA</sequence>
<organism evidence="1 2">
    <name type="scientific">Methylomonas koyamae</name>
    <dbReference type="NCBI Taxonomy" id="702114"/>
    <lineage>
        <taxon>Bacteria</taxon>
        <taxon>Pseudomonadati</taxon>
        <taxon>Pseudomonadota</taxon>
        <taxon>Gammaproteobacteria</taxon>
        <taxon>Methylococcales</taxon>
        <taxon>Methylococcaceae</taxon>
        <taxon>Methylomonas</taxon>
    </lineage>
</organism>
<dbReference type="Gene3D" id="3.40.50.1000">
    <property type="entry name" value="HAD superfamily/HAD-like"/>
    <property type="match status" value="1"/>
</dbReference>
<dbReference type="EMBL" id="LUUJ01000057">
    <property type="protein sequence ID" value="OAI18490.1"/>
    <property type="molecule type" value="Genomic_DNA"/>
</dbReference>
<dbReference type="RefSeq" id="WP_064039897.1">
    <property type="nucleotide sequence ID" value="NZ_LUUJ01000057.1"/>
</dbReference>
<protein>
    <recommendedName>
        <fullName evidence="3">Haloacid dehalogenase</fullName>
    </recommendedName>
</protein>
<dbReference type="OrthoDB" id="368044at2"/>